<evidence type="ECO:0000256" key="4">
    <source>
        <dbReference type="ARBA" id="ARBA00023295"/>
    </source>
</evidence>
<accession>A0A6P1M787</accession>
<dbReference type="PANTHER" id="PTHR46017:SF2">
    <property type="entry name" value="MANNOSYLGLYCERATE HYDROLASE"/>
    <property type="match status" value="1"/>
</dbReference>
<protein>
    <submittedName>
        <fullName evidence="6">Alpha-mannosidase</fullName>
    </submittedName>
</protein>
<dbReference type="Pfam" id="PF17677">
    <property type="entry name" value="Glyco_hydro38C2"/>
    <property type="match status" value="1"/>
</dbReference>
<dbReference type="InterPro" id="IPR037094">
    <property type="entry name" value="Glyco_hydro_38_cen_sf"/>
</dbReference>
<dbReference type="InterPro" id="IPR041147">
    <property type="entry name" value="GH38_C"/>
</dbReference>
<dbReference type="SUPFAM" id="SSF88688">
    <property type="entry name" value="Families 57/38 glycoside transferase middle domain"/>
    <property type="match status" value="1"/>
</dbReference>
<keyword evidence="7" id="KW-1185">Reference proteome</keyword>
<dbReference type="SMART" id="SM00872">
    <property type="entry name" value="Alpha-mann_mid"/>
    <property type="match status" value="1"/>
</dbReference>
<keyword evidence="4" id="KW-0326">Glycosidase</keyword>
<evidence type="ECO:0000313" key="7">
    <source>
        <dbReference type="Proteomes" id="UP000464954"/>
    </source>
</evidence>
<dbReference type="Pfam" id="PF07748">
    <property type="entry name" value="Glyco_hydro_38C"/>
    <property type="match status" value="1"/>
</dbReference>
<dbReference type="Proteomes" id="UP000464954">
    <property type="component" value="Chromosome"/>
</dbReference>
<dbReference type="KEGG" id="taer:GT409_09715"/>
<dbReference type="Gene3D" id="2.70.98.30">
    <property type="entry name" value="Golgi alpha-mannosidase II, domain 4"/>
    <property type="match status" value="1"/>
</dbReference>
<dbReference type="InterPro" id="IPR027291">
    <property type="entry name" value="Glyco_hydro_38_N_sf"/>
</dbReference>
<evidence type="ECO:0000256" key="3">
    <source>
        <dbReference type="ARBA" id="ARBA00022801"/>
    </source>
</evidence>
<sequence>MESKKTAIVVAHTHWDREWRYPIWKNRSLLIEFMDWLLDILETDPEYGGFLLDGQTVCIADYLEMRPEKRERIAAQVKAGKLAIGPWYTLPDLFPIAGECLVRNLLKGIRFAEELGGYNPIAYHTFGWGQTAQFPQIYQDIGIHYAVAAKKVSHERAPHCEFLWTAPDGSQLLTSRLGVFTRQNGYFYLHFPVRLNNIYDENQYAWKWGESGICYHRADEELHENDYFRIDHEDGYYKENVKNAAQRTWDNMDETLVGDWRILMCGCDFSTPNPYLPQMIKDCNEVLPDIDFRMGSLQEYFQGLEKRIDRAEIPAVNGELRDGEPCGASANALATRIHIKQLNKKVENVMIRRTEPLAASLMMLGDVYPTAFLARGWDYLLKAHPHDSINGVTQDKTVEDNLYRLNQALEIGETVYEDCVAGLLKRIDFSAYDKQDTLLLLHNSQPRAIHEILPVVIDTPQEENVWAVGVEDIDGAPLAVQAISRDEHKQPVHDIEARPWPFYVDRHHLYLDTGDIPAGGYKVVRVVAERTFWRDEEWWPAMRKSAGKDIGQGTRSLENEFLKVTVNADGTFDLTDKSTDRVIPGMHYFEDDGDTGDYWAYYPPYGNQVISSRGFNSRIWMEDNGPLSATIGIETCMQIPARAEYGTAKIQGYGRRSDELVDLKIVSRITLNRGCRHLKVKTSIDNRARDHRVRLMIPTDIRTDFSDAAGHFIVDRRGAVHECDADGTFYPEMALRPQGIFASVSDGDIGLSVLNNCLTEFQLMTDDRGTIALTLLRAIRNRICTESRISSEFPNKLGSQMLQTVDYEYAVYPHRGDWQQANVFAEADALNAKPAAVQVSNSGGGDLSPSAGFYSIENETLVLSSVKKAEDRNSLVLRLYNPTKELQTGAVTFGFPLERVWKINLNEVRGNELPVKAGTVSLSVPSGKIVTLEVESKGSAQ</sequence>
<dbReference type="SUPFAM" id="SSF74650">
    <property type="entry name" value="Galactose mutarotase-like"/>
    <property type="match status" value="1"/>
</dbReference>
<dbReference type="RefSeq" id="WP_160628899.1">
    <property type="nucleotide sequence ID" value="NZ_CP047593.1"/>
</dbReference>
<dbReference type="Gene3D" id="1.20.1270.50">
    <property type="entry name" value="Glycoside hydrolase family 38, central domain"/>
    <property type="match status" value="1"/>
</dbReference>
<dbReference type="PANTHER" id="PTHR46017">
    <property type="entry name" value="ALPHA-MANNOSIDASE 2C1"/>
    <property type="match status" value="1"/>
</dbReference>
<dbReference type="InterPro" id="IPR011330">
    <property type="entry name" value="Glyco_hydro/deAcase_b/a-brl"/>
</dbReference>
<dbReference type="Gene3D" id="2.60.40.2220">
    <property type="match status" value="1"/>
</dbReference>
<dbReference type="InterPro" id="IPR028995">
    <property type="entry name" value="Glyco_hydro_57/38_cen_sf"/>
</dbReference>
<dbReference type="GO" id="GO:0046872">
    <property type="term" value="F:metal ion binding"/>
    <property type="evidence" value="ECO:0007669"/>
    <property type="project" value="UniProtKB-KW"/>
</dbReference>
<proteinExistence type="inferred from homology"/>
<evidence type="ECO:0000256" key="1">
    <source>
        <dbReference type="ARBA" id="ARBA00009792"/>
    </source>
</evidence>
<dbReference type="InterPro" id="IPR000602">
    <property type="entry name" value="Glyco_hydro_38_N"/>
</dbReference>
<organism evidence="6 7">
    <name type="scientific">Tichowtungia aerotolerans</name>
    <dbReference type="NCBI Taxonomy" id="2697043"/>
    <lineage>
        <taxon>Bacteria</taxon>
        <taxon>Pseudomonadati</taxon>
        <taxon>Kiritimatiellota</taxon>
        <taxon>Tichowtungiia</taxon>
        <taxon>Tichowtungiales</taxon>
        <taxon>Tichowtungiaceae</taxon>
        <taxon>Tichowtungia</taxon>
    </lineage>
</organism>
<dbReference type="GO" id="GO:0030246">
    <property type="term" value="F:carbohydrate binding"/>
    <property type="evidence" value="ECO:0007669"/>
    <property type="project" value="InterPro"/>
</dbReference>
<evidence type="ECO:0000313" key="6">
    <source>
        <dbReference type="EMBL" id="QHI69717.1"/>
    </source>
</evidence>
<dbReference type="Pfam" id="PF09261">
    <property type="entry name" value="Alpha-mann_mid"/>
    <property type="match status" value="1"/>
</dbReference>
<dbReference type="GO" id="GO:0009313">
    <property type="term" value="P:oligosaccharide catabolic process"/>
    <property type="evidence" value="ECO:0007669"/>
    <property type="project" value="TreeGrafter"/>
</dbReference>
<gene>
    <name evidence="6" type="ORF">GT409_09715</name>
</gene>
<dbReference type="AlphaFoldDB" id="A0A6P1M787"/>
<evidence type="ECO:0000256" key="2">
    <source>
        <dbReference type="ARBA" id="ARBA00022723"/>
    </source>
</evidence>
<name>A0A6P1M787_9BACT</name>
<evidence type="ECO:0000259" key="5">
    <source>
        <dbReference type="SMART" id="SM00872"/>
    </source>
</evidence>
<dbReference type="Gene3D" id="3.20.110.10">
    <property type="entry name" value="Glycoside hydrolase 38, N terminal domain"/>
    <property type="match status" value="1"/>
</dbReference>
<dbReference type="GO" id="GO:0006013">
    <property type="term" value="P:mannose metabolic process"/>
    <property type="evidence" value="ECO:0007669"/>
    <property type="project" value="InterPro"/>
</dbReference>
<feature type="domain" description="Glycoside hydrolase family 38 central" evidence="5">
    <location>
        <begin position="334"/>
        <end position="405"/>
    </location>
</feature>
<dbReference type="GO" id="GO:0004559">
    <property type="term" value="F:alpha-mannosidase activity"/>
    <property type="evidence" value="ECO:0007669"/>
    <property type="project" value="InterPro"/>
</dbReference>
<dbReference type="EMBL" id="CP047593">
    <property type="protein sequence ID" value="QHI69717.1"/>
    <property type="molecule type" value="Genomic_DNA"/>
</dbReference>
<dbReference type="SUPFAM" id="SSF88713">
    <property type="entry name" value="Glycoside hydrolase/deacetylase"/>
    <property type="match status" value="1"/>
</dbReference>
<reference evidence="6 7" key="1">
    <citation type="submission" date="2020-01" db="EMBL/GenBank/DDBJ databases">
        <title>Ponticoccus aerotolerans gen. nov., sp. nov., an anaerobic bacterium and proposal of Ponticoccusceae fam. nov., Ponticoccusles ord. nov. and Ponticoccuse classis nov. in the phylum Kiritimatiellaeota.</title>
        <authorList>
            <person name="Zhou L.Y."/>
            <person name="Du Z.J."/>
        </authorList>
    </citation>
    <scope>NUCLEOTIDE SEQUENCE [LARGE SCALE GENOMIC DNA]</scope>
    <source>
        <strain evidence="6 7">S-5007</strain>
    </source>
</reference>
<comment type="similarity">
    <text evidence="1">Belongs to the glycosyl hydrolase 38 family.</text>
</comment>
<dbReference type="InterPro" id="IPR011682">
    <property type="entry name" value="Glyco_hydro_38_C"/>
</dbReference>
<keyword evidence="3" id="KW-0378">Hydrolase</keyword>
<dbReference type="InterPro" id="IPR015341">
    <property type="entry name" value="Glyco_hydro_38_cen"/>
</dbReference>
<keyword evidence="2" id="KW-0479">Metal-binding</keyword>
<dbReference type="Pfam" id="PF01074">
    <property type="entry name" value="Glyco_hydro_38N"/>
    <property type="match status" value="1"/>
</dbReference>
<dbReference type="InterPro" id="IPR011013">
    <property type="entry name" value="Gal_mutarotase_sf_dom"/>
</dbReference>